<keyword evidence="9" id="KW-0804">Transcription</keyword>
<proteinExistence type="inferred from homology"/>
<dbReference type="InterPro" id="IPR015927">
    <property type="entry name" value="Peptidase_S24_S26A/B/C"/>
</dbReference>
<comment type="caution">
    <text evidence="14">The sequence shown here is derived from an EMBL/GenBank/DDBJ whole genome shotgun (WGS) entry which is preliminary data.</text>
</comment>
<dbReference type="PRINTS" id="PR00726">
    <property type="entry name" value="LEXASERPTASE"/>
</dbReference>
<organism evidence="14 15">
    <name type="scientific">Deinococcus carri</name>
    <dbReference type="NCBI Taxonomy" id="1211323"/>
    <lineage>
        <taxon>Bacteria</taxon>
        <taxon>Thermotogati</taxon>
        <taxon>Deinococcota</taxon>
        <taxon>Deinococci</taxon>
        <taxon>Deinococcales</taxon>
        <taxon>Deinococcaceae</taxon>
        <taxon>Deinococcus</taxon>
    </lineage>
</organism>
<evidence type="ECO:0000313" key="15">
    <source>
        <dbReference type="Proteomes" id="UP001401887"/>
    </source>
</evidence>
<dbReference type="Gene3D" id="1.10.10.10">
    <property type="entry name" value="Winged helix-like DNA-binding domain superfamily/Winged helix DNA-binding domain"/>
    <property type="match status" value="1"/>
</dbReference>
<evidence type="ECO:0000256" key="12">
    <source>
        <dbReference type="RuleBase" id="RU003991"/>
    </source>
</evidence>
<dbReference type="SUPFAM" id="SSF46785">
    <property type="entry name" value="Winged helix' DNA-binding domain"/>
    <property type="match status" value="1"/>
</dbReference>
<keyword evidence="8" id="KW-0238">DNA-binding</keyword>
<dbReference type="CDD" id="cd06529">
    <property type="entry name" value="S24_LexA-like"/>
    <property type="match status" value="1"/>
</dbReference>
<dbReference type="EMBL" id="BAABRP010000005">
    <property type="protein sequence ID" value="GAA5513119.1"/>
    <property type="molecule type" value="Genomic_DNA"/>
</dbReference>
<dbReference type="InterPro" id="IPR036390">
    <property type="entry name" value="WH_DNA-bd_sf"/>
</dbReference>
<keyword evidence="2" id="KW-0678">Repressor</keyword>
<dbReference type="InterPro" id="IPR039418">
    <property type="entry name" value="LexA-like"/>
</dbReference>
<keyword evidence="4" id="KW-0227">DNA damage</keyword>
<evidence type="ECO:0000256" key="11">
    <source>
        <dbReference type="ARBA" id="ARBA00023236"/>
    </source>
</evidence>
<feature type="domain" description="Peptidase S24/S26A/S26B/S26C" evidence="13">
    <location>
        <begin position="94"/>
        <end position="211"/>
    </location>
</feature>
<sequence>MMTDEPRPRLTRRQREILQEIGRLERLGEPITTKRIGEALGLKRQNLRVYLVDLQNRGLVRYEAEERQTGVIRLSEEGWQMTGAELPGRDLRFPILGEIAAGQPTLAEGQIEAYATRLQDVLDLHEGDFLLKVRGDSMTGIGIYPGDLVAIRPQQEEPLSGEIVLVTLPNENTATLKRWSRNNGTVTLASENPAYAPMTFKVEEVLIQGCMVGHIGTGRSRRTGNGE</sequence>
<dbReference type="InterPro" id="IPR036388">
    <property type="entry name" value="WH-like_DNA-bd_sf"/>
</dbReference>
<evidence type="ECO:0000256" key="1">
    <source>
        <dbReference type="ARBA" id="ARBA00007484"/>
    </source>
</evidence>
<dbReference type="NCBIfam" id="TIGR00498">
    <property type="entry name" value="lexA"/>
    <property type="match status" value="1"/>
</dbReference>
<dbReference type="SUPFAM" id="SSF51306">
    <property type="entry name" value="LexA/Signal peptidase"/>
    <property type="match status" value="1"/>
</dbReference>
<gene>
    <name evidence="14" type="primary">lexA_3</name>
    <name evidence="14" type="ORF">Dcar01_01845</name>
</gene>
<evidence type="ECO:0000313" key="14">
    <source>
        <dbReference type="EMBL" id="GAA5513119.1"/>
    </source>
</evidence>
<dbReference type="Proteomes" id="UP001401887">
    <property type="component" value="Unassembled WGS sequence"/>
</dbReference>
<name>A0ABP9W6Y0_9DEIO</name>
<dbReference type="PANTHER" id="PTHR33516:SF2">
    <property type="entry name" value="LEXA REPRESSOR-RELATED"/>
    <property type="match status" value="1"/>
</dbReference>
<keyword evidence="7" id="KW-0805">Transcription regulation</keyword>
<dbReference type="PANTHER" id="PTHR33516">
    <property type="entry name" value="LEXA REPRESSOR"/>
    <property type="match status" value="1"/>
</dbReference>
<accession>A0ABP9W6Y0</accession>
<evidence type="ECO:0000256" key="3">
    <source>
        <dbReference type="ARBA" id="ARBA00022705"/>
    </source>
</evidence>
<evidence type="ECO:0000259" key="13">
    <source>
        <dbReference type="Pfam" id="PF00717"/>
    </source>
</evidence>
<keyword evidence="11" id="KW-0742">SOS response</keyword>
<keyword evidence="15" id="KW-1185">Reference proteome</keyword>
<keyword evidence="10" id="KW-0234">DNA repair</keyword>
<dbReference type="RefSeq" id="WP_345464241.1">
    <property type="nucleotide sequence ID" value="NZ_BAABRP010000005.1"/>
</dbReference>
<comment type="similarity">
    <text evidence="1 12">Belongs to the peptidase S24 family.</text>
</comment>
<dbReference type="Pfam" id="PF00717">
    <property type="entry name" value="Peptidase_S24"/>
    <property type="match status" value="1"/>
</dbReference>
<dbReference type="Gene3D" id="2.10.109.10">
    <property type="entry name" value="Umud Fragment, subunit A"/>
    <property type="match status" value="1"/>
</dbReference>
<keyword evidence="3" id="KW-0235">DNA replication</keyword>
<evidence type="ECO:0000256" key="5">
    <source>
        <dbReference type="ARBA" id="ARBA00022801"/>
    </source>
</evidence>
<evidence type="ECO:0000256" key="10">
    <source>
        <dbReference type="ARBA" id="ARBA00023204"/>
    </source>
</evidence>
<dbReference type="InterPro" id="IPR036286">
    <property type="entry name" value="LexA/Signal_pep-like_sf"/>
</dbReference>
<evidence type="ECO:0000256" key="2">
    <source>
        <dbReference type="ARBA" id="ARBA00022491"/>
    </source>
</evidence>
<reference evidence="14 15" key="1">
    <citation type="submission" date="2024-02" db="EMBL/GenBank/DDBJ databases">
        <title>Deinococcus carri NBRC 110142.</title>
        <authorList>
            <person name="Ichikawa N."/>
            <person name="Katano-Makiyama Y."/>
            <person name="Hidaka K."/>
        </authorList>
    </citation>
    <scope>NUCLEOTIDE SEQUENCE [LARGE SCALE GENOMIC DNA]</scope>
    <source>
        <strain evidence="14 15">NBRC 110142</strain>
    </source>
</reference>
<protein>
    <submittedName>
        <fullName evidence="14">LexA repressor</fullName>
    </submittedName>
</protein>
<evidence type="ECO:0000256" key="7">
    <source>
        <dbReference type="ARBA" id="ARBA00023015"/>
    </source>
</evidence>
<dbReference type="InterPro" id="IPR006200">
    <property type="entry name" value="LexA"/>
</dbReference>
<evidence type="ECO:0000256" key="8">
    <source>
        <dbReference type="ARBA" id="ARBA00023125"/>
    </source>
</evidence>
<evidence type="ECO:0000256" key="6">
    <source>
        <dbReference type="ARBA" id="ARBA00022813"/>
    </source>
</evidence>
<evidence type="ECO:0000256" key="4">
    <source>
        <dbReference type="ARBA" id="ARBA00022763"/>
    </source>
</evidence>
<evidence type="ECO:0000256" key="9">
    <source>
        <dbReference type="ARBA" id="ARBA00023163"/>
    </source>
</evidence>
<keyword evidence="5 12" id="KW-0378">Hydrolase</keyword>
<dbReference type="InterPro" id="IPR006197">
    <property type="entry name" value="Peptidase_S24_LexA"/>
</dbReference>
<keyword evidence="6 12" id="KW-0068">Autocatalytic cleavage</keyword>
<dbReference type="InterPro" id="IPR050077">
    <property type="entry name" value="LexA_repressor"/>
</dbReference>